<gene>
    <name evidence="8" type="ORF">FC21_GL000670</name>
</gene>
<dbReference type="NCBIfam" id="TIGR00360">
    <property type="entry name" value="ComEC_N-term"/>
    <property type="match status" value="1"/>
</dbReference>
<feature type="transmembrane region" description="Helical" evidence="6">
    <location>
        <begin position="358"/>
        <end position="376"/>
    </location>
</feature>
<dbReference type="PATRIC" id="fig|1423742.4.peg.700"/>
<dbReference type="PROSITE" id="PS51257">
    <property type="entry name" value="PROKAR_LIPOPROTEIN"/>
    <property type="match status" value="1"/>
</dbReference>
<evidence type="ECO:0000256" key="5">
    <source>
        <dbReference type="ARBA" id="ARBA00023136"/>
    </source>
</evidence>
<dbReference type="InterPro" id="IPR004797">
    <property type="entry name" value="Competence_ComEC/Rec2"/>
</dbReference>
<dbReference type="Gene3D" id="3.60.15.10">
    <property type="entry name" value="Ribonuclease Z/Hydroxyacylglutathione hydrolase-like"/>
    <property type="match status" value="1"/>
</dbReference>
<dbReference type="EMBL" id="AZGC01000014">
    <property type="protein sequence ID" value="KRL95973.1"/>
    <property type="molecule type" value="Genomic_DNA"/>
</dbReference>
<evidence type="ECO:0000256" key="4">
    <source>
        <dbReference type="ARBA" id="ARBA00022989"/>
    </source>
</evidence>
<dbReference type="PANTHER" id="PTHR30619">
    <property type="entry name" value="DNA INTERNALIZATION/COMPETENCE PROTEIN COMEC/REC2"/>
    <property type="match status" value="1"/>
</dbReference>
<evidence type="ECO:0000256" key="6">
    <source>
        <dbReference type="SAM" id="Phobius"/>
    </source>
</evidence>
<keyword evidence="9" id="KW-1185">Reference proteome</keyword>
<feature type="domain" description="Metallo-beta-lactamase" evidence="7">
    <location>
        <begin position="484"/>
        <end position="688"/>
    </location>
</feature>
<feature type="transmembrane region" description="Helical" evidence="6">
    <location>
        <begin position="426"/>
        <end position="445"/>
    </location>
</feature>
<evidence type="ECO:0000313" key="9">
    <source>
        <dbReference type="Proteomes" id="UP000051084"/>
    </source>
</evidence>
<evidence type="ECO:0000256" key="1">
    <source>
        <dbReference type="ARBA" id="ARBA00004651"/>
    </source>
</evidence>
<keyword evidence="5 6" id="KW-0472">Membrane</keyword>
<dbReference type="Proteomes" id="UP000051084">
    <property type="component" value="Unassembled WGS sequence"/>
</dbReference>
<dbReference type="Pfam" id="PF00753">
    <property type="entry name" value="Lactamase_B"/>
    <property type="match status" value="1"/>
</dbReference>
<feature type="transmembrane region" description="Helical" evidence="6">
    <location>
        <begin position="46"/>
        <end position="69"/>
    </location>
</feature>
<accession>A0A0R1UZ45</accession>
<organism evidence="8 9">
    <name type="scientific">Limosilactobacillus equigenerosi DSM 18793 = JCM 14505</name>
    <dbReference type="NCBI Taxonomy" id="1423742"/>
    <lineage>
        <taxon>Bacteria</taxon>
        <taxon>Bacillati</taxon>
        <taxon>Bacillota</taxon>
        <taxon>Bacilli</taxon>
        <taxon>Lactobacillales</taxon>
        <taxon>Lactobacillaceae</taxon>
        <taxon>Limosilactobacillus</taxon>
    </lineage>
</organism>
<keyword evidence="3 6" id="KW-0812">Transmembrane</keyword>
<evidence type="ECO:0000256" key="2">
    <source>
        <dbReference type="ARBA" id="ARBA00022475"/>
    </source>
</evidence>
<feature type="transmembrane region" description="Helical" evidence="6">
    <location>
        <begin position="307"/>
        <end position="338"/>
    </location>
</feature>
<name>A0A0R1UZ45_9LACO</name>
<dbReference type="SMART" id="SM00849">
    <property type="entry name" value="Lactamase_B"/>
    <property type="match status" value="1"/>
</dbReference>
<proteinExistence type="predicted"/>
<dbReference type="InterPro" id="IPR035681">
    <property type="entry name" value="ComA-like_MBL"/>
</dbReference>
<dbReference type="STRING" id="417373.GCA_001570685_01093"/>
<dbReference type="InterPro" id="IPR052159">
    <property type="entry name" value="Competence_DNA_uptake"/>
</dbReference>
<dbReference type="Pfam" id="PF03772">
    <property type="entry name" value="Competence"/>
    <property type="match status" value="1"/>
</dbReference>
<dbReference type="OrthoDB" id="9761531at2"/>
<dbReference type="AlphaFoldDB" id="A0A0R1UZ45"/>
<comment type="caution">
    <text evidence="8">The sequence shown here is derived from an EMBL/GenBank/DDBJ whole genome shotgun (WGS) entry which is preliminary data.</text>
</comment>
<dbReference type="GO" id="GO:0005886">
    <property type="term" value="C:plasma membrane"/>
    <property type="evidence" value="ECO:0007669"/>
    <property type="project" value="UniProtKB-SubCell"/>
</dbReference>
<dbReference type="InterPro" id="IPR036866">
    <property type="entry name" value="RibonucZ/Hydroxyglut_hydro"/>
</dbReference>
<evidence type="ECO:0000256" key="3">
    <source>
        <dbReference type="ARBA" id="ARBA00022692"/>
    </source>
</evidence>
<feature type="transmembrane region" description="Helical" evidence="6">
    <location>
        <begin position="452"/>
        <end position="469"/>
    </location>
</feature>
<dbReference type="NCBIfam" id="TIGR00361">
    <property type="entry name" value="ComEC_Rec2"/>
    <property type="match status" value="1"/>
</dbReference>
<reference evidence="8 9" key="1">
    <citation type="journal article" date="2015" name="Genome Announc.">
        <title>Expanding the biotechnology potential of lactobacilli through comparative genomics of 213 strains and associated genera.</title>
        <authorList>
            <person name="Sun Z."/>
            <person name="Harris H.M."/>
            <person name="McCann A."/>
            <person name="Guo C."/>
            <person name="Argimon S."/>
            <person name="Zhang W."/>
            <person name="Yang X."/>
            <person name="Jeffery I.B."/>
            <person name="Cooney J.C."/>
            <person name="Kagawa T.F."/>
            <person name="Liu W."/>
            <person name="Song Y."/>
            <person name="Salvetti E."/>
            <person name="Wrobel A."/>
            <person name="Rasinkangas P."/>
            <person name="Parkhill J."/>
            <person name="Rea M.C."/>
            <person name="O'Sullivan O."/>
            <person name="Ritari J."/>
            <person name="Douillard F.P."/>
            <person name="Paul Ross R."/>
            <person name="Yang R."/>
            <person name="Briner A.E."/>
            <person name="Felis G.E."/>
            <person name="de Vos W.M."/>
            <person name="Barrangou R."/>
            <person name="Klaenhammer T.R."/>
            <person name="Caufield P.W."/>
            <person name="Cui Y."/>
            <person name="Zhang H."/>
            <person name="O'Toole P.W."/>
        </authorList>
    </citation>
    <scope>NUCLEOTIDE SEQUENCE [LARGE SCALE GENOMIC DNA]</scope>
    <source>
        <strain evidence="8 9">DSM 18793</strain>
    </source>
</reference>
<dbReference type="RefSeq" id="WP_056995354.1">
    <property type="nucleotide sequence ID" value="NZ_AZGC01000014.1"/>
</dbReference>
<dbReference type="CDD" id="cd07731">
    <property type="entry name" value="ComA-like_MBL-fold"/>
    <property type="match status" value="1"/>
</dbReference>
<feature type="transmembrane region" description="Helical" evidence="6">
    <location>
        <begin position="383"/>
        <end position="406"/>
    </location>
</feature>
<keyword evidence="4 6" id="KW-1133">Transmembrane helix</keyword>
<dbReference type="InterPro" id="IPR001279">
    <property type="entry name" value="Metallo-B-lactamas"/>
</dbReference>
<protein>
    <submittedName>
        <fullName evidence="8">Competence protein EC</fullName>
    </submittedName>
</protein>
<dbReference type="PANTHER" id="PTHR30619:SF7">
    <property type="entry name" value="BETA-LACTAMASE DOMAIN PROTEIN"/>
    <property type="match status" value="1"/>
</dbReference>
<dbReference type="InterPro" id="IPR004477">
    <property type="entry name" value="ComEC_N"/>
</dbReference>
<feature type="transmembrane region" description="Helical" evidence="6">
    <location>
        <begin position="7"/>
        <end position="26"/>
    </location>
</feature>
<dbReference type="GO" id="GO:0030420">
    <property type="term" value="P:establishment of competence for transformation"/>
    <property type="evidence" value="ECO:0007669"/>
    <property type="project" value="InterPro"/>
</dbReference>
<feature type="transmembrane region" description="Helical" evidence="6">
    <location>
        <begin position="259"/>
        <end position="286"/>
    </location>
</feature>
<comment type="subcellular location">
    <subcellularLocation>
        <location evidence="1">Cell membrane</location>
        <topology evidence="1">Multi-pass membrane protein</topology>
    </subcellularLocation>
</comment>
<sequence length="749" mass="84558">MVKYRWLWLAAGLNCFSALIVWHQWWWLIGLVGCVVQYVRFTDIRWWLLGVVVAVIVGGRATQLANCYYQIPPVRTQVTQTVRVLPDQWQVNGNFAQAIGTVKHHQYLIRLRLQTRQEQQTLQHLTTPVQVTVTGKQLPIAPATNFNAFDRRFWYATQGINCQVTGRIKQMSRQSASKVAYLHQLRTQLGQRFACLPQPLAGYAQRILLGLKDATLAPQMTTAKQLGIVHLFCLSGLHVNVLCQGLARGAKWLRCPKILITLLQLIFLPIYWVLGGGAVSLSRAVLMAELKLLPRKRWQLPLDPWGTTLVLVTCWQPSVLMTLGGQLSFLLSFVLGYFKFKSPVESASFIGLVSLGPLLHSVYEVNLLSFIINYLMIPVFERFMLPAIVVAVLTQGWLPWIGQWVNSSLKLIDQGLLALTTFPGEIHFGKIGVLMTIIVTLLTLVALEKRQFAWWGIVLMCYSGLYVMIHCPLSGEVTFVDIGQGDSILIREPFNRRVMLIDTGGQLRFPQPRWAQGTFTTDAAQQATVNYLKSLGIHRLDVVWLTHSDVDHIGYLPRITHDLAVRQVVVPAGMEKLTKFRQRVPARIPVLPVTTQVKLPVAELKLLAPVQPGHAKNEDSLVLWGQFGNYRYLFTGDLPMSGERQILQRYPGLQATVLKLGHHGSRTSSSEEFLAAVQPKFGIISAGRHNRYGHPHQATLDRLAAQQVKPLSTQQYGMIRFRYRGRQTQLTTKLHGDETFWISQPSNNN</sequence>
<feature type="transmembrane region" description="Helical" evidence="6">
    <location>
        <begin position="228"/>
        <end position="247"/>
    </location>
</feature>
<evidence type="ECO:0000259" key="7">
    <source>
        <dbReference type="SMART" id="SM00849"/>
    </source>
</evidence>
<keyword evidence="2" id="KW-1003">Cell membrane</keyword>
<evidence type="ECO:0000313" key="8">
    <source>
        <dbReference type="EMBL" id="KRL95973.1"/>
    </source>
</evidence>
<dbReference type="SUPFAM" id="SSF56281">
    <property type="entry name" value="Metallo-hydrolase/oxidoreductase"/>
    <property type="match status" value="1"/>
</dbReference>